<dbReference type="InterPro" id="IPR050195">
    <property type="entry name" value="Primate_lentivir_Gag_pol-like"/>
</dbReference>
<dbReference type="PANTHER" id="PTHR40389:SF3">
    <property type="entry name" value="IGE-BINDING PROTEIN"/>
    <property type="match status" value="1"/>
</dbReference>
<comment type="caution">
    <text evidence="2">The sequence shown here is derived from an EMBL/GenBank/DDBJ whole genome shotgun (WGS) entry which is preliminary data.</text>
</comment>
<accession>A0A443RVL8</accession>
<dbReference type="Proteomes" id="UP000288716">
    <property type="component" value="Unassembled WGS sequence"/>
</dbReference>
<sequence length="247" mass="27194">DYERDVGPLPHGTLAVWKLVQSCLITPSPKFEGIVAQGTQALLEAKSHSAAASELGSGSKTDSEEEVSELGAMEQKKKKLGIEEVEGAMAQLQIKHKNEEVNKWPPPEWPPPCVPSETFPTVPPNDRPPPYASSGANRQQMWRAISQFKPQPAAFPVYVDQHGARYHQPLDWSLVKQLKEAVLSYGPQASFTVGLLESLGQSSMAPEDWMQLCKAILSGGQYLTWKAAWQEYSQETARRNQQAGNAA</sequence>
<name>A0A443RVL8_9ACAR</name>
<feature type="non-terminal residue" evidence="2">
    <location>
        <position position="1"/>
    </location>
</feature>
<feature type="region of interest" description="Disordered" evidence="1">
    <location>
        <begin position="46"/>
        <end position="75"/>
    </location>
</feature>
<keyword evidence="3" id="KW-1185">Reference proteome</keyword>
<protein>
    <submittedName>
        <fullName evidence="2">Endogenous retrovirus group K member 5 Gag polyprotein-like protein</fullName>
    </submittedName>
</protein>
<dbReference type="GO" id="GO:0016032">
    <property type="term" value="P:viral process"/>
    <property type="evidence" value="ECO:0007669"/>
    <property type="project" value="InterPro"/>
</dbReference>
<dbReference type="Gene3D" id="1.10.375.10">
    <property type="entry name" value="Human Immunodeficiency Virus Type 1 Capsid Protein"/>
    <property type="match status" value="1"/>
</dbReference>
<proteinExistence type="predicted"/>
<dbReference type="InterPro" id="IPR008919">
    <property type="entry name" value="Retrov_capsid_N"/>
</dbReference>
<dbReference type="Pfam" id="PF00607">
    <property type="entry name" value="Gag_p24"/>
    <property type="match status" value="1"/>
</dbReference>
<evidence type="ECO:0000313" key="2">
    <source>
        <dbReference type="EMBL" id="RWS19089.1"/>
    </source>
</evidence>
<dbReference type="VEuPathDB" id="VectorBase:LDEU012951"/>
<dbReference type="OrthoDB" id="10215573at2759"/>
<gene>
    <name evidence="2" type="ORF">B4U80_12357</name>
</gene>
<evidence type="ECO:0000256" key="1">
    <source>
        <dbReference type="SAM" id="MobiDB-lite"/>
    </source>
</evidence>
<dbReference type="PANTHER" id="PTHR40389">
    <property type="entry name" value="ENDOGENOUS RETROVIRUS GROUP K MEMBER 24 GAG POLYPROTEIN-RELATED"/>
    <property type="match status" value="1"/>
</dbReference>
<dbReference type="AlphaFoldDB" id="A0A443RVL8"/>
<evidence type="ECO:0000313" key="3">
    <source>
        <dbReference type="Proteomes" id="UP000288716"/>
    </source>
</evidence>
<dbReference type="EMBL" id="NCKV01030347">
    <property type="protein sequence ID" value="RWS19089.1"/>
    <property type="molecule type" value="Genomic_DNA"/>
</dbReference>
<reference evidence="2 3" key="1">
    <citation type="journal article" date="2018" name="Gigascience">
        <title>Genomes of trombidid mites reveal novel predicted allergens and laterally-transferred genes associated with secondary metabolism.</title>
        <authorList>
            <person name="Dong X."/>
            <person name="Chaisiri K."/>
            <person name="Xia D."/>
            <person name="Armstrong S.D."/>
            <person name="Fang Y."/>
            <person name="Donnelly M.J."/>
            <person name="Kadowaki T."/>
            <person name="McGarry J.W."/>
            <person name="Darby A.C."/>
            <person name="Makepeace B.L."/>
        </authorList>
    </citation>
    <scope>NUCLEOTIDE SEQUENCE [LARGE SCALE GENOMIC DNA]</scope>
    <source>
        <strain evidence="2">UoL-UT</strain>
    </source>
</reference>
<dbReference type="SUPFAM" id="SSF47943">
    <property type="entry name" value="Retrovirus capsid protein, N-terminal core domain"/>
    <property type="match status" value="1"/>
</dbReference>
<organism evidence="2 3">
    <name type="scientific">Leptotrombidium deliense</name>
    <dbReference type="NCBI Taxonomy" id="299467"/>
    <lineage>
        <taxon>Eukaryota</taxon>
        <taxon>Metazoa</taxon>
        <taxon>Ecdysozoa</taxon>
        <taxon>Arthropoda</taxon>
        <taxon>Chelicerata</taxon>
        <taxon>Arachnida</taxon>
        <taxon>Acari</taxon>
        <taxon>Acariformes</taxon>
        <taxon>Trombidiformes</taxon>
        <taxon>Prostigmata</taxon>
        <taxon>Anystina</taxon>
        <taxon>Parasitengona</taxon>
        <taxon>Trombiculoidea</taxon>
        <taxon>Trombiculidae</taxon>
        <taxon>Leptotrombidium</taxon>
    </lineage>
</organism>